<protein>
    <submittedName>
        <fullName evidence="9">ABC transporter permease subunit</fullName>
    </submittedName>
</protein>
<organism evidence="9 10">
    <name type="scientific">Ruthenibacterium lactatiformans</name>
    <dbReference type="NCBI Taxonomy" id="1550024"/>
    <lineage>
        <taxon>Bacteria</taxon>
        <taxon>Bacillati</taxon>
        <taxon>Bacillota</taxon>
        <taxon>Clostridia</taxon>
        <taxon>Eubacteriales</taxon>
        <taxon>Oscillospiraceae</taxon>
        <taxon>Ruthenibacterium</taxon>
    </lineage>
</organism>
<comment type="subcellular location">
    <subcellularLocation>
        <location evidence="1 7">Cell membrane</location>
        <topology evidence="1 7">Multi-pass membrane protein</topology>
    </subcellularLocation>
</comment>
<sequence>MKIKRTKGEIVFDAAIYFFVGMISLACLYPMLYVLFASLSEPTRIMYHQGGLLWPLGFSLKGYEAVIGRQDVWTGYANTLFYVTVGTSLNMVMTVMGTYVLSRRDFMFRKPLTMMFVFTMYFTGGTIPNFILVKSLGLLNTRWALILPVAIGTWNMLIMRTAFASVPSALEEAALIDGANDLQILTKVILPVSKATLAVIFLFYAVGHWNSWFNALIYLPNERELFPLQLILREVLISNSDYSSSEISVDYLGESIRYAIIIVSTVPILCIYPFIQKYFVKGVMMGSVKG</sequence>
<dbReference type="InterPro" id="IPR035906">
    <property type="entry name" value="MetI-like_sf"/>
</dbReference>
<dbReference type="Pfam" id="PF00528">
    <property type="entry name" value="BPD_transp_1"/>
    <property type="match status" value="1"/>
</dbReference>
<keyword evidence="4 7" id="KW-0812">Transmembrane</keyword>
<dbReference type="CDD" id="cd06261">
    <property type="entry name" value="TM_PBP2"/>
    <property type="match status" value="1"/>
</dbReference>
<keyword evidence="5 7" id="KW-1133">Transmembrane helix</keyword>
<evidence type="ECO:0000313" key="9">
    <source>
        <dbReference type="EMBL" id="MTS28803.1"/>
    </source>
</evidence>
<dbReference type="PROSITE" id="PS51257">
    <property type="entry name" value="PROKAR_LIPOPROTEIN"/>
    <property type="match status" value="1"/>
</dbReference>
<dbReference type="PANTHER" id="PTHR43744">
    <property type="entry name" value="ABC TRANSPORTER PERMEASE PROTEIN MG189-RELATED-RELATED"/>
    <property type="match status" value="1"/>
</dbReference>
<feature type="domain" description="ABC transmembrane type-1" evidence="8">
    <location>
        <begin position="76"/>
        <end position="273"/>
    </location>
</feature>
<keyword evidence="3" id="KW-1003">Cell membrane</keyword>
<dbReference type="PANTHER" id="PTHR43744:SF9">
    <property type="entry name" value="POLYGALACTURONAN_RHAMNOGALACTURONAN TRANSPORT SYSTEM PERMEASE PROTEIN YTCP"/>
    <property type="match status" value="1"/>
</dbReference>
<feature type="transmembrane region" description="Helical" evidence="7">
    <location>
        <begin position="80"/>
        <end position="100"/>
    </location>
</feature>
<evidence type="ECO:0000256" key="3">
    <source>
        <dbReference type="ARBA" id="ARBA00022475"/>
    </source>
</evidence>
<dbReference type="AlphaFoldDB" id="A0A6L6LVD6"/>
<dbReference type="GO" id="GO:0005886">
    <property type="term" value="C:plasma membrane"/>
    <property type="evidence" value="ECO:0007669"/>
    <property type="project" value="UniProtKB-SubCell"/>
</dbReference>
<evidence type="ECO:0000313" key="10">
    <source>
        <dbReference type="Proteomes" id="UP000472755"/>
    </source>
</evidence>
<evidence type="ECO:0000256" key="7">
    <source>
        <dbReference type="RuleBase" id="RU363032"/>
    </source>
</evidence>
<evidence type="ECO:0000256" key="2">
    <source>
        <dbReference type="ARBA" id="ARBA00022448"/>
    </source>
</evidence>
<evidence type="ECO:0000256" key="5">
    <source>
        <dbReference type="ARBA" id="ARBA00022989"/>
    </source>
</evidence>
<name>A0A6L6LVD6_9FIRM</name>
<reference evidence="9 10" key="1">
    <citation type="journal article" date="2019" name="Nat. Med.">
        <title>A library of human gut bacterial isolates paired with longitudinal multiomics data enables mechanistic microbiome research.</title>
        <authorList>
            <person name="Poyet M."/>
            <person name="Groussin M."/>
            <person name="Gibbons S.M."/>
            <person name="Avila-Pacheco J."/>
            <person name="Jiang X."/>
            <person name="Kearney S.M."/>
            <person name="Perrotta A.R."/>
            <person name="Berdy B."/>
            <person name="Zhao S."/>
            <person name="Lieberman T.D."/>
            <person name="Swanson P.K."/>
            <person name="Smith M."/>
            <person name="Roesemann S."/>
            <person name="Alexander J.E."/>
            <person name="Rich S.A."/>
            <person name="Livny J."/>
            <person name="Vlamakis H."/>
            <person name="Clish C."/>
            <person name="Bullock K."/>
            <person name="Deik A."/>
            <person name="Scott J."/>
            <person name="Pierce K.A."/>
            <person name="Xavier R.J."/>
            <person name="Alm E.J."/>
        </authorList>
    </citation>
    <scope>NUCLEOTIDE SEQUENCE [LARGE SCALE GENOMIC DNA]</scope>
    <source>
        <strain evidence="9 10">BIOML-A4</strain>
    </source>
</reference>
<dbReference type="InterPro" id="IPR000515">
    <property type="entry name" value="MetI-like"/>
</dbReference>
<dbReference type="EMBL" id="WMZU01000037">
    <property type="protein sequence ID" value="MTS28803.1"/>
    <property type="molecule type" value="Genomic_DNA"/>
</dbReference>
<evidence type="ECO:0000256" key="1">
    <source>
        <dbReference type="ARBA" id="ARBA00004651"/>
    </source>
</evidence>
<dbReference type="SUPFAM" id="SSF161098">
    <property type="entry name" value="MetI-like"/>
    <property type="match status" value="1"/>
</dbReference>
<proteinExistence type="inferred from homology"/>
<dbReference type="PROSITE" id="PS50928">
    <property type="entry name" value="ABC_TM1"/>
    <property type="match status" value="1"/>
</dbReference>
<dbReference type="Gene3D" id="1.10.3720.10">
    <property type="entry name" value="MetI-like"/>
    <property type="match status" value="1"/>
</dbReference>
<feature type="transmembrane region" description="Helical" evidence="7">
    <location>
        <begin position="12"/>
        <end position="36"/>
    </location>
</feature>
<comment type="similarity">
    <text evidence="7">Belongs to the binding-protein-dependent transport system permease family.</text>
</comment>
<evidence type="ECO:0000259" key="8">
    <source>
        <dbReference type="PROSITE" id="PS50928"/>
    </source>
</evidence>
<keyword evidence="2 7" id="KW-0813">Transport</keyword>
<feature type="transmembrane region" description="Helical" evidence="7">
    <location>
        <begin position="184"/>
        <end position="206"/>
    </location>
</feature>
<gene>
    <name evidence="9" type="ORF">GMD59_16150</name>
</gene>
<evidence type="ECO:0000256" key="6">
    <source>
        <dbReference type="ARBA" id="ARBA00023136"/>
    </source>
</evidence>
<dbReference type="RefSeq" id="WP_155202587.1">
    <property type="nucleotide sequence ID" value="NZ_WMZN01000039.1"/>
</dbReference>
<accession>A0A6L6LVD6</accession>
<comment type="caution">
    <text evidence="9">The sequence shown here is derived from an EMBL/GenBank/DDBJ whole genome shotgun (WGS) entry which is preliminary data.</text>
</comment>
<dbReference type="Proteomes" id="UP000472755">
    <property type="component" value="Unassembled WGS sequence"/>
</dbReference>
<keyword evidence="6 7" id="KW-0472">Membrane</keyword>
<dbReference type="GO" id="GO:0055085">
    <property type="term" value="P:transmembrane transport"/>
    <property type="evidence" value="ECO:0007669"/>
    <property type="project" value="InterPro"/>
</dbReference>
<feature type="transmembrane region" description="Helical" evidence="7">
    <location>
        <begin position="256"/>
        <end position="275"/>
    </location>
</feature>
<evidence type="ECO:0000256" key="4">
    <source>
        <dbReference type="ARBA" id="ARBA00022692"/>
    </source>
</evidence>
<feature type="transmembrane region" description="Helical" evidence="7">
    <location>
        <begin position="143"/>
        <end position="163"/>
    </location>
</feature>
<feature type="transmembrane region" description="Helical" evidence="7">
    <location>
        <begin position="112"/>
        <end position="131"/>
    </location>
</feature>